<evidence type="ECO:0000313" key="4">
    <source>
        <dbReference type="Proteomes" id="UP000790787"/>
    </source>
</evidence>
<evidence type="ECO:0000259" key="3">
    <source>
        <dbReference type="Pfam" id="PF00561"/>
    </source>
</evidence>
<evidence type="ECO:0000313" key="5">
    <source>
        <dbReference type="RefSeq" id="XP_016454469.1"/>
    </source>
</evidence>
<sequence>MDGIEHKYIEVNGLNLHVAEIGNESSPVVVFCHGFPEIWYSWRHQMIALAKSGFRAIAFDYRGYGLSDQPLEPEKATLSDFVNDLLGLLDALNISKVFLIGKDFGAAVVSSFVLFHEKKVVGFVTIGVPFVVGNPLKNHDQLPEGFYVYRWREPGRAEADFGRFDAKTVVRNIYILFSRSEMPIADEKQEIMDMVDSSTPLPHWFTEQDLETYSALYEKSGFRTALKVPYRSYGERTNKLPVNPKVQVPALLIMGEKDYVLKSPGMEEYIRTEKVKDFVPNLEIVFIPEGTHFVQEQFPDEVNQLVLSFLKTHSQP</sequence>
<dbReference type="GO" id="GO:0016787">
    <property type="term" value="F:hydrolase activity"/>
    <property type="evidence" value="ECO:0000318"/>
    <property type="project" value="GO_Central"/>
</dbReference>
<reference evidence="4" key="1">
    <citation type="journal article" date="2014" name="Nat. Commun.">
        <title>The tobacco genome sequence and its comparison with those of tomato and potato.</title>
        <authorList>
            <person name="Sierro N."/>
            <person name="Battey J.N."/>
            <person name="Ouadi S."/>
            <person name="Bakaher N."/>
            <person name="Bovet L."/>
            <person name="Willig A."/>
            <person name="Goepfert S."/>
            <person name="Peitsch M.C."/>
            <person name="Ivanov N.V."/>
        </authorList>
    </citation>
    <scope>NUCLEOTIDE SEQUENCE [LARGE SCALE GENOMIC DNA]</scope>
</reference>
<accession>A0A1S3YQI1</accession>
<name>A0A1S3YQI1_TOBAC</name>
<keyword evidence="1 5" id="KW-0378">Hydrolase</keyword>
<dbReference type="KEGG" id="nta:107778696"/>
<dbReference type="Proteomes" id="UP000790787">
    <property type="component" value="Chromosome 23"/>
</dbReference>
<dbReference type="OrthoDB" id="7130006at2759"/>
<dbReference type="PaxDb" id="4097-A0A1S3YQI1"/>
<dbReference type="AlphaFoldDB" id="A0A1S3YQI1"/>
<dbReference type="InterPro" id="IPR029058">
    <property type="entry name" value="AB_hydrolase_fold"/>
</dbReference>
<dbReference type="SMR" id="A0A1S3YQI1"/>
<dbReference type="InterPro" id="IPR000073">
    <property type="entry name" value="AB_hydrolase_1"/>
</dbReference>
<dbReference type="PANTHER" id="PTHR43329">
    <property type="entry name" value="EPOXIDE HYDROLASE"/>
    <property type="match status" value="1"/>
</dbReference>
<dbReference type="GeneID" id="107778696"/>
<evidence type="ECO:0000256" key="2">
    <source>
        <dbReference type="ARBA" id="ARBA00038334"/>
    </source>
</evidence>
<gene>
    <name evidence="5" type="primary">LOC107778696</name>
</gene>
<proteinExistence type="inferred from homology"/>
<dbReference type="Gene3D" id="3.40.50.1820">
    <property type="entry name" value="alpha/beta hydrolase"/>
    <property type="match status" value="1"/>
</dbReference>
<dbReference type="RefSeq" id="XP_016454469.1">
    <property type="nucleotide sequence ID" value="XM_016598983.1"/>
</dbReference>
<protein>
    <submittedName>
        <fullName evidence="5">AB hydrolase superfamily protein YfhM</fullName>
    </submittedName>
    <submittedName>
        <fullName evidence="5">Epoxide hydrolase 2</fullName>
    </submittedName>
</protein>
<dbReference type="PRINTS" id="PR00412">
    <property type="entry name" value="EPOXHYDRLASE"/>
</dbReference>
<feature type="domain" description="AB hydrolase-1" evidence="3">
    <location>
        <begin position="27"/>
        <end position="297"/>
    </location>
</feature>
<organism evidence="4 5">
    <name type="scientific">Nicotiana tabacum</name>
    <name type="common">Common tobacco</name>
    <dbReference type="NCBI Taxonomy" id="4097"/>
    <lineage>
        <taxon>Eukaryota</taxon>
        <taxon>Viridiplantae</taxon>
        <taxon>Streptophyta</taxon>
        <taxon>Embryophyta</taxon>
        <taxon>Tracheophyta</taxon>
        <taxon>Spermatophyta</taxon>
        <taxon>Magnoliopsida</taxon>
        <taxon>eudicotyledons</taxon>
        <taxon>Gunneridae</taxon>
        <taxon>Pentapetalae</taxon>
        <taxon>asterids</taxon>
        <taxon>lamiids</taxon>
        <taxon>Solanales</taxon>
        <taxon>Solanaceae</taxon>
        <taxon>Nicotianoideae</taxon>
        <taxon>Nicotianeae</taxon>
        <taxon>Nicotiana</taxon>
    </lineage>
</organism>
<reference evidence="5" key="2">
    <citation type="submission" date="2025-08" db="UniProtKB">
        <authorList>
            <consortium name="RefSeq"/>
        </authorList>
    </citation>
    <scope>IDENTIFICATION</scope>
    <source>
        <tissue evidence="5">Leaf</tissue>
    </source>
</reference>
<dbReference type="SUPFAM" id="SSF53474">
    <property type="entry name" value="alpha/beta-Hydrolases"/>
    <property type="match status" value="1"/>
</dbReference>
<dbReference type="OMA" id="MPYRSIH"/>
<evidence type="ECO:0000256" key="1">
    <source>
        <dbReference type="ARBA" id="ARBA00022801"/>
    </source>
</evidence>
<dbReference type="RefSeq" id="XP_016454469.1">
    <property type="nucleotide sequence ID" value="XM_016598983.2"/>
</dbReference>
<dbReference type="STRING" id="4097.A0A1S3YQI1"/>
<keyword evidence="4" id="KW-1185">Reference proteome</keyword>
<dbReference type="InterPro" id="IPR000639">
    <property type="entry name" value="Epox_hydrolase-like"/>
</dbReference>
<comment type="similarity">
    <text evidence="2">Belongs to the AB hydrolase superfamily. Epoxide hydrolase family.</text>
</comment>
<dbReference type="Pfam" id="PF00561">
    <property type="entry name" value="Abhydrolase_1"/>
    <property type="match status" value="1"/>
</dbReference>